<reference evidence="1" key="1">
    <citation type="submission" date="2024-06" db="EMBL/GenBank/DDBJ databases">
        <authorList>
            <person name="Gannavaram S."/>
            <person name="Nemani S."/>
            <person name="Datta M."/>
            <person name="Picchiottino A."/>
            <person name="Mereddy A."/>
            <person name="Gannavaram N."/>
            <person name="Honeycutt C."/>
            <person name="Tran D."/>
            <person name="Choi K."/>
            <person name="Srinivasan K."/>
            <person name="Johnson A."/>
        </authorList>
    </citation>
    <scope>NUCLEOTIDE SEQUENCE</scope>
</reference>
<name>A0AAU8L126_9CAUD</name>
<protein>
    <submittedName>
        <fullName evidence="1">Uncharacterized protein</fullName>
    </submittedName>
</protein>
<accession>A0AAU8L126</accession>
<proteinExistence type="predicted"/>
<dbReference type="EMBL" id="PP885733">
    <property type="protein sequence ID" value="XCN28273.1"/>
    <property type="molecule type" value="Genomic_DNA"/>
</dbReference>
<organism evidence="1">
    <name type="scientific">Pantoea phage Survivor</name>
    <dbReference type="NCBI Taxonomy" id="3232176"/>
    <lineage>
        <taxon>Viruses</taxon>
        <taxon>Duplodnaviria</taxon>
        <taxon>Heunggongvirae</taxon>
        <taxon>Uroviricota</taxon>
        <taxon>Caudoviricetes</taxon>
    </lineage>
</organism>
<sequence length="118" mass="13609">MVAKTIKQTELDFFECKLLDGKPATMYIRDGKMFIYAGDTKIEIDDQETLSEKVAYRVKNVTVQPNSYDHSKDIKVSGTMWFWQAEDEEIKGDVVYILSMLINRKKSLGIKFGRVSDD</sequence>
<evidence type="ECO:0000313" key="1">
    <source>
        <dbReference type="EMBL" id="XCN28273.1"/>
    </source>
</evidence>